<dbReference type="PANTHER" id="PTHR33337">
    <property type="entry name" value="GFA DOMAIN-CONTAINING PROTEIN"/>
    <property type="match status" value="1"/>
</dbReference>
<reference evidence="6 7" key="1">
    <citation type="submission" date="2019-09" db="EMBL/GenBank/DDBJ databases">
        <authorList>
            <person name="Park J.-S."/>
            <person name="Choi H.-J."/>
        </authorList>
    </citation>
    <scope>NUCLEOTIDE SEQUENCE [LARGE SCALE GENOMIC DNA]</scope>
    <source>
        <strain evidence="6 7">176SS1-4</strain>
    </source>
</reference>
<dbReference type="InterPro" id="IPR011057">
    <property type="entry name" value="Mss4-like_sf"/>
</dbReference>
<dbReference type="AlphaFoldDB" id="A0A5J5GET6"/>
<dbReference type="GO" id="GO:0046872">
    <property type="term" value="F:metal ion binding"/>
    <property type="evidence" value="ECO:0007669"/>
    <property type="project" value="UniProtKB-KW"/>
</dbReference>
<evidence type="ECO:0000256" key="1">
    <source>
        <dbReference type="ARBA" id="ARBA00005495"/>
    </source>
</evidence>
<name>A0A5J5GET6_9RHOB</name>
<protein>
    <submittedName>
        <fullName evidence="6">GFA family protein</fullName>
    </submittedName>
</protein>
<gene>
    <name evidence="6" type="ORF">F3S47_12930</name>
</gene>
<evidence type="ECO:0000313" key="6">
    <source>
        <dbReference type="EMBL" id="KAA9006685.1"/>
    </source>
</evidence>
<dbReference type="EMBL" id="VYQE01000004">
    <property type="protein sequence ID" value="KAA9006685.1"/>
    <property type="molecule type" value="Genomic_DNA"/>
</dbReference>
<dbReference type="Pfam" id="PF04828">
    <property type="entry name" value="GFA"/>
    <property type="match status" value="1"/>
</dbReference>
<comment type="caution">
    <text evidence="6">The sequence shown here is derived from an EMBL/GenBank/DDBJ whole genome shotgun (WGS) entry which is preliminary data.</text>
</comment>
<comment type="similarity">
    <text evidence="1">Belongs to the Gfa family.</text>
</comment>
<dbReference type="Proteomes" id="UP000326554">
    <property type="component" value="Unassembled WGS sequence"/>
</dbReference>
<accession>A0A5J5GET6</accession>
<evidence type="ECO:0000256" key="2">
    <source>
        <dbReference type="ARBA" id="ARBA00022723"/>
    </source>
</evidence>
<dbReference type="PANTHER" id="PTHR33337:SF40">
    <property type="entry name" value="CENP-V_GFA DOMAIN-CONTAINING PROTEIN-RELATED"/>
    <property type="match status" value="1"/>
</dbReference>
<feature type="domain" description="CENP-V/GFA" evidence="5">
    <location>
        <begin position="3"/>
        <end position="120"/>
    </location>
</feature>
<evidence type="ECO:0000259" key="5">
    <source>
        <dbReference type="PROSITE" id="PS51891"/>
    </source>
</evidence>
<keyword evidence="7" id="KW-1185">Reference proteome</keyword>
<evidence type="ECO:0000256" key="3">
    <source>
        <dbReference type="ARBA" id="ARBA00022833"/>
    </source>
</evidence>
<dbReference type="Gene3D" id="3.90.1590.10">
    <property type="entry name" value="glutathione-dependent formaldehyde- activating enzyme (gfa)"/>
    <property type="match status" value="1"/>
</dbReference>
<sequence>MARTGKCLCGAVRFSARETGGFGVCHCSQCQRWAGSALFGVTVPEASLRIEGEENVGTFRSSEWASRSFCTTCGSALWYRYDKGRDGVGDYEIPVGLFDDGNGFELKREIFADLKPDSWSLEGEHDRLTEAQTRALYG</sequence>
<dbReference type="RefSeq" id="WP_150445703.1">
    <property type="nucleotide sequence ID" value="NZ_VYQE01000004.1"/>
</dbReference>
<dbReference type="PROSITE" id="PS51891">
    <property type="entry name" value="CENP_V_GFA"/>
    <property type="match status" value="1"/>
</dbReference>
<dbReference type="GO" id="GO:0016846">
    <property type="term" value="F:carbon-sulfur lyase activity"/>
    <property type="evidence" value="ECO:0007669"/>
    <property type="project" value="InterPro"/>
</dbReference>
<evidence type="ECO:0000256" key="4">
    <source>
        <dbReference type="ARBA" id="ARBA00023239"/>
    </source>
</evidence>
<keyword evidence="3" id="KW-0862">Zinc</keyword>
<keyword evidence="2" id="KW-0479">Metal-binding</keyword>
<dbReference type="SUPFAM" id="SSF51316">
    <property type="entry name" value="Mss4-like"/>
    <property type="match status" value="1"/>
</dbReference>
<evidence type="ECO:0000313" key="7">
    <source>
        <dbReference type="Proteomes" id="UP000326554"/>
    </source>
</evidence>
<proteinExistence type="inferred from homology"/>
<keyword evidence="4" id="KW-0456">Lyase</keyword>
<dbReference type="InterPro" id="IPR006913">
    <property type="entry name" value="CENP-V/GFA"/>
</dbReference>
<organism evidence="6 7">
    <name type="scientific">Histidinibacterium aquaticum</name>
    <dbReference type="NCBI Taxonomy" id="2613962"/>
    <lineage>
        <taxon>Bacteria</taxon>
        <taxon>Pseudomonadati</taxon>
        <taxon>Pseudomonadota</taxon>
        <taxon>Alphaproteobacteria</taxon>
        <taxon>Rhodobacterales</taxon>
        <taxon>Paracoccaceae</taxon>
        <taxon>Histidinibacterium</taxon>
    </lineage>
</organism>